<name>A0A9W4RKJ0_9PEZI</name>
<reference evidence="3" key="1">
    <citation type="submission" date="2022-08" db="EMBL/GenBank/DDBJ databases">
        <authorList>
            <person name="Giroux E."/>
            <person name="Giroux E."/>
        </authorList>
    </citation>
    <scope>NUCLEOTIDE SEQUENCE</scope>
    <source>
        <strain evidence="3">H1091258</strain>
    </source>
</reference>
<dbReference type="InterPro" id="IPR029063">
    <property type="entry name" value="SAM-dependent_MTases_sf"/>
</dbReference>
<keyword evidence="2" id="KW-0472">Membrane</keyword>
<dbReference type="CDD" id="cd02440">
    <property type="entry name" value="AdoMet_MTases"/>
    <property type="match status" value="1"/>
</dbReference>
<dbReference type="Pfam" id="PF01135">
    <property type="entry name" value="PCMT"/>
    <property type="match status" value="1"/>
</dbReference>
<accession>A0A9W4RKJ0</accession>
<feature type="region of interest" description="Disordered" evidence="1">
    <location>
        <begin position="1"/>
        <end position="55"/>
    </location>
</feature>
<gene>
    <name evidence="3" type="ORF">CGXH109_LOCUS19859</name>
</gene>
<dbReference type="Gene3D" id="3.40.50.150">
    <property type="entry name" value="Vaccinia Virus protein VP39"/>
    <property type="match status" value="1"/>
</dbReference>
<dbReference type="SUPFAM" id="SSF53335">
    <property type="entry name" value="S-adenosyl-L-methionine-dependent methyltransferases"/>
    <property type="match status" value="1"/>
</dbReference>
<organism evidence="3 4">
    <name type="scientific">Colletotrichum noveboracense</name>
    <dbReference type="NCBI Taxonomy" id="2664923"/>
    <lineage>
        <taxon>Eukaryota</taxon>
        <taxon>Fungi</taxon>
        <taxon>Dikarya</taxon>
        <taxon>Ascomycota</taxon>
        <taxon>Pezizomycotina</taxon>
        <taxon>Sordariomycetes</taxon>
        <taxon>Hypocreomycetidae</taxon>
        <taxon>Glomerellales</taxon>
        <taxon>Glomerellaceae</taxon>
        <taxon>Colletotrichum</taxon>
        <taxon>Colletotrichum gloeosporioides species complex</taxon>
    </lineage>
</organism>
<feature type="compositionally biased region" description="Polar residues" evidence="1">
    <location>
        <begin position="1"/>
        <end position="12"/>
    </location>
</feature>
<keyword evidence="2" id="KW-0812">Transmembrane</keyword>
<evidence type="ECO:0000256" key="1">
    <source>
        <dbReference type="SAM" id="MobiDB-lite"/>
    </source>
</evidence>
<evidence type="ECO:0000313" key="4">
    <source>
        <dbReference type="Proteomes" id="UP001152533"/>
    </source>
</evidence>
<evidence type="ECO:0000313" key="3">
    <source>
        <dbReference type="EMBL" id="CAI0642906.1"/>
    </source>
</evidence>
<dbReference type="Proteomes" id="UP001152533">
    <property type="component" value="Unassembled WGS sequence"/>
</dbReference>
<evidence type="ECO:0000256" key="2">
    <source>
        <dbReference type="SAM" id="Phobius"/>
    </source>
</evidence>
<proteinExistence type="predicted"/>
<feature type="transmembrane region" description="Helical" evidence="2">
    <location>
        <begin position="68"/>
        <end position="91"/>
    </location>
</feature>
<dbReference type="AlphaFoldDB" id="A0A9W4RKJ0"/>
<keyword evidence="4" id="KW-1185">Reference proteome</keyword>
<keyword evidence="2" id="KW-1133">Transmembrane helix</keyword>
<protein>
    <recommendedName>
        <fullName evidence="5">Methyltransferase domain-containing protein</fullName>
    </recommendedName>
</protein>
<sequence>MFSAKGKSNSSRYAPLALHDNGQCSSVTVEKRSSSEEDEDDDHSAPLLETSETLPALAPSKPSQLPRLIFYLSFAVALLSVANVALLPATLSKYQYYPFSDSELEALPYGDARLGLDRAAKMLPPPKVYYHAWPDRIVRVSRKLKNAVWGHGAQVYLTEDKDSTIMRFPVPSAGVNACAISWKPPPENSARVKDLATKGDITEVEVWQVIAPSPTLAPVASGMDELDYDTLSYSALPVRGELLGVLDLTAQPNSTTVEFACPSEAESLVVEMRCQRVACHPFRGRTPIASNMSTQLDAVSIARVSLHDAKHFNIQLSQTVHRLSILQHWNIPVGSRVLELGCGQGDCTTVIASAVGEEGAVVAVDPAELDYGAPYTLGQAQSHISQGPLGSRVTWVQQPPLDYLSSLSSTSESKTFDATVLAHCMWYFASPSVIVSTFRALKKHSKRLLLAECSLVATDPSAQPHVLAALTQAALECRKKDSESNVRTVLGPKRLTELALAAGWQLETEALVQCGEGLLDGQWEVGACLSSDFEREVEEHVSNERERAVVLASRDACEASLKGVQGGLKDVRSMDVWVAGFV</sequence>
<comment type="caution">
    <text evidence="3">The sequence shown here is derived from an EMBL/GenBank/DDBJ whole genome shotgun (WGS) entry which is preliminary data.</text>
</comment>
<dbReference type="EMBL" id="CAMGZC010000079">
    <property type="protein sequence ID" value="CAI0642906.1"/>
    <property type="molecule type" value="Genomic_DNA"/>
</dbReference>
<evidence type="ECO:0008006" key="5">
    <source>
        <dbReference type="Google" id="ProtNLM"/>
    </source>
</evidence>